<gene>
    <name evidence="1" type="ORF">UFOPK3139_01856</name>
</gene>
<protein>
    <submittedName>
        <fullName evidence="1">Unannotated protein</fullName>
    </submittedName>
</protein>
<name>A0A6J7AL85_9ZZZZ</name>
<proteinExistence type="predicted"/>
<evidence type="ECO:0000313" key="1">
    <source>
        <dbReference type="EMBL" id="CAB4833642.1"/>
    </source>
</evidence>
<reference evidence="1" key="1">
    <citation type="submission" date="2020-05" db="EMBL/GenBank/DDBJ databases">
        <authorList>
            <person name="Chiriac C."/>
            <person name="Salcher M."/>
            <person name="Ghai R."/>
            <person name="Kavagutti S V."/>
        </authorList>
    </citation>
    <scope>NUCLEOTIDE SEQUENCE</scope>
</reference>
<sequence>MPLVDDKETMDPPDPCAIICLATAIDKNIA</sequence>
<dbReference type="AlphaFoldDB" id="A0A6J7AL85"/>
<dbReference type="EMBL" id="CAFABA010000079">
    <property type="protein sequence ID" value="CAB4833642.1"/>
    <property type="molecule type" value="Genomic_DNA"/>
</dbReference>
<organism evidence="1">
    <name type="scientific">freshwater metagenome</name>
    <dbReference type="NCBI Taxonomy" id="449393"/>
    <lineage>
        <taxon>unclassified sequences</taxon>
        <taxon>metagenomes</taxon>
        <taxon>ecological metagenomes</taxon>
    </lineage>
</organism>
<accession>A0A6J7AL85</accession>